<comment type="subcellular location">
    <subcellularLocation>
        <location evidence="1">Endomembrane system</location>
        <topology evidence="1">Multi-pass membrane protein</topology>
    </subcellularLocation>
</comment>
<comment type="function">
    <text evidence="9">Ca(+)/H(+) antiporter that extrudes calcium in exchange for external protons.</text>
</comment>
<keyword evidence="5 9" id="KW-0106">Calcium</keyword>
<proteinExistence type="inferred from homology"/>
<keyword evidence="12" id="KW-1185">Reference proteome</keyword>
<feature type="transmembrane region" description="Helical" evidence="9">
    <location>
        <begin position="61"/>
        <end position="79"/>
    </location>
</feature>
<evidence type="ECO:0000256" key="9">
    <source>
        <dbReference type="RuleBase" id="RU365028"/>
    </source>
</evidence>
<dbReference type="EMBL" id="BQXY01000006">
    <property type="protein sequence ID" value="GKU26712.1"/>
    <property type="molecule type" value="Genomic_DNA"/>
</dbReference>
<evidence type="ECO:0000313" key="12">
    <source>
        <dbReference type="Proteomes" id="UP001057868"/>
    </source>
</evidence>
<dbReference type="GO" id="GO:0006874">
    <property type="term" value="P:intracellular calcium ion homeostasis"/>
    <property type="evidence" value="ECO:0007669"/>
    <property type="project" value="TreeGrafter"/>
</dbReference>
<dbReference type="GO" id="GO:0016020">
    <property type="term" value="C:membrane"/>
    <property type="evidence" value="ECO:0007669"/>
    <property type="project" value="InterPro"/>
</dbReference>
<comment type="caution">
    <text evidence="9">Lacks conserved residue(s) required for the propagation of feature annotation.</text>
</comment>
<keyword evidence="7 9" id="KW-0406">Ion transport</keyword>
<feature type="transmembrane region" description="Helical" evidence="9">
    <location>
        <begin position="331"/>
        <end position="348"/>
    </location>
</feature>
<dbReference type="GO" id="GO:0012505">
    <property type="term" value="C:endomembrane system"/>
    <property type="evidence" value="ECO:0007669"/>
    <property type="project" value="UniProtKB-SubCell"/>
</dbReference>
<feature type="transmembrane region" description="Helical" evidence="9">
    <location>
        <begin position="124"/>
        <end position="144"/>
    </location>
</feature>
<dbReference type="InterPro" id="IPR004798">
    <property type="entry name" value="CAX-like"/>
</dbReference>
<dbReference type="AlphaFoldDB" id="A0A9W5Y5A7"/>
<dbReference type="Gene3D" id="1.20.1420.30">
    <property type="entry name" value="NCX, central ion-binding region"/>
    <property type="match status" value="1"/>
</dbReference>
<dbReference type="InterPro" id="IPR004713">
    <property type="entry name" value="CaH_exchang"/>
</dbReference>
<dbReference type="PANTHER" id="PTHR31503:SF22">
    <property type="entry name" value="VACUOLAR CALCIUM ION TRANSPORTER"/>
    <property type="match status" value="1"/>
</dbReference>
<dbReference type="InterPro" id="IPR044880">
    <property type="entry name" value="NCX_ion-bd_dom_sf"/>
</dbReference>
<feature type="transmembrane region" description="Helical" evidence="9">
    <location>
        <begin position="164"/>
        <end position="184"/>
    </location>
</feature>
<comment type="similarity">
    <text evidence="9">Belongs to the Ca(2+):cation antiporter (CaCA) (TC 2.A.19) family.</text>
</comment>
<feature type="transmembrane region" description="Helical" evidence="9">
    <location>
        <begin position="238"/>
        <end position="259"/>
    </location>
</feature>
<keyword evidence="6 9" id="KW-1133">Transmembrane helix</keyword>
<keyword evidence="8 9" id="KW-0472">Membrane</keyword>
<dbReference type="InterPro" id="IPR004837">
    <property type="entry name" value="NaCa_Exmemb"/>
</dbReference>
<feature type="transmembrane region" description="Helical" evidence="9">
    <location>
        <begin position="20"/>
        <end position="40"/>
    </location>
</feature>
<evidence type="ECO:0000313" key="11">
    <source>
        <dbReference type="EMBL" id="GKU26712.1"/>
    </source>
</evidence>
<feature type="transmembrane region" description="Helical" evidence="9">
    <location>
        <begin position="91"/>
        <end position="112"/>
    </location>
</feature>
<feature type="transmembrane region" description="Helical" evidence="9">
    <location>
        <begin position="205"/>
        <end position="226"/>
    </location>
</feature>
<gene>
    <name evidence="11" type="primary">chaA</name>
    <name evidence="11" type="ORF">CFOLD11_35390</name>
</gene>
<organism evidence="11 12">
    <name type="scientific">Clostridium folliculivorans</name>
    <dbReference type="NCBI Taxonomy" id="2886038"/>
    <lineage>
        <taxon>Bacteria</taxon>
        <taxon>Bacillati</taxon>
        <taxon>Bacillota</taxon>
        <taxon>Clostridia</taxon>
        <taxon>Eubacteriales</taxon>
        <taxon>Clostridiaceae</taxon>
        <taxon>Clostridium</taxon>
    </lineage>
</organism>
<sequence>MNKLYYLFIFIPISFLSKEVFHLSPILTFIFTALAIIPLAGLMGEATEELSVYLGSRLGGFLNATFGNATELILAIFSLKAGLLEVVKASIAGSIIGNILLVLGASMFIGGTKFKVQKFSKNSINFSLSMLTFAIIGVIIPAAFTNNITVDDVNPMKYENLSVLIAVIMLFIYISSLYFSFFTHKDIFGTEHEALTGKWSKKKSVMVLVIATIFVAFESEFLVSSIEPMTEQLHLSNLFVGLIILPIIGNAAEHSTAIVTALKNKMDISVEIAIGSSLQIILFVAPVLVLLSLVFTPMALIFNKYELISLVLAVIIANKVAYDGESNWLEGLQLMSVYLIVAVACFIVG</sequence>
<evidence type="ECO:0000256" key="5">
    <source>
        <dbReference type="ARBA" id="ARBA00022837"/>
    </source>
</evidence>
<evidence type="ECO:0000256" key="7">
    <source>
        <dbReference type="ARBA" id="ARBA00023065"/>
    </source>
</evidence>
<reference evidence="11" key="1">
    <citation type="journal article" date="2023" name="Int. J. Syst. Evol. Microbiol.">
        <title>&lt;i&gt;Clostridium folliculivorans&lt;/i&gt; sp. nov., isolated from soil samples of an organic paddy in Japan.</title>
        <authorList>
            <person name="Tazawa J."/>
            <person name="Kobayashi H."/>
            <person name="Tanizawa Y."/>
            <person name="Uchino A."/>
            <person name="Tanaka F."/>
            <person name="Urashima Y."/>
            <person name="Miura S."/>
            <person name="Sakamoto M."/>
            <person name="Ohkuma M."/>
            <person name="Tohno M."/>
        </authorList>
    </citation>
    <scope>NUCLEOTIDE SEQUENCE</scope>
    <source>
        <strain evidence="11">D1-1</strain>
    </source>
</reference>
<dbReference type="PANTHER" id="PTHR31503">
    <property type="entry name" value="VACUOLAR CALCIUM ION TRANSPORTER"/>
    <property type="match status" value="1"/>
</dbReference>
<dbReference type="Proteomes" id="UP001057868">
    <property type="component" value="Unassembled WGS sequence"/>
</dbReference>
<evidence type="ECO:0000256" key="2">
    <source>
        <dbReference type="ARBA" id="ARBA00022448"/>
    </source>
</evidence>
<dbReference type="GO" id="GO:0015369">
    <property type="term" value="F:calcium:proton antiporter activity"/>
    <property type="evidence" value="ECO:0007669"/>
    <property type="project" value="UniProtKB-UniRule"/>
</dbReference>
<keyword evidence="2 9" id="KW-0813">Transport</keyword>
<keyword evidence="4 9" id="KW-0812">Transmembrane</keyword>
<keyword evidence="3 9" id="KW-0109">Calcium transport</keyword>
<dbReference type="Pfam" id="PF01699">
    <property type="entry name" value="Na_Ca_ex"/>
    <property type="match status" value="2"/>
</dbReference>
<feature type="domain" description="Sodium/calcium exchanger membrane region" evidence="10">
    <location>
        <begin position="26"/>
        <end position="182"/>
    </location>
</feature>
<dbReference type="NCBIfam" id="TIGR00846">
    <property type="entry name" value="caca2"/>
    <property type="match status" value="1"/>
</dbReference>
<evidence type="ECO:0000259" key="10">
    <source>
        <dbReference type="Pfam" id="PF01699"/>
    </source>
</evidence>
<accession>A0A9W5Y5A7</accession>
<comment type="caution">
    <text evidence="11">The sequence shown here is derived from an EMBL/GenBank/DDBJ whole genome shotgun (WGS) entry which is preliminary data.</text>
</comment>
<evidence type="ECO:0000256" key="8">
    <source>
        <dbReference type="ARBA" id="ARBA00023136"/>
    </source>
</evidence>
<dbReference type="RefSeq" id="WP_261853597.1">
    <property type="nucleotide sequence ID" value="NZ_BQXY01000006.1"/>
</dbReference>
<evidence type="ECO:0000256" key="1">
    <source>
        <dbReference type="ARBA" id="ARBA00004127"/>
    </source>
</evidence>
<evidence type="ECO:0000256" key="6">
    <source>
        <dbReference type="ARBA" id="ARBA00022989"/>
    </source>
</evidence>
<evidence type="ECO:0000256" key="3">
    <source>
        <dbReference type="ARBA" id="ARBA00022568"/>
    </source>
</evidence>
<evidence type="ECO:0000256" key="4">
    <source>
        <dbReference type="ARBA" id="ARBA00022692"/>
    </source>
</evidence>
<feature type="transmembrane region" description="Helical" evidence="9">
    <location>
        <begin position="280"/>
        <end position="302"/>
    </location>
</feature>
<name>A0A9W5Y5A7_9CLOT</name>
<feature type="domain" description="Sodium/calcium exchanger membrane region" evidence="10">
    <location>
        <begin position="204"/>
        <end position="345"/>
    </location>
</feature>
<protein>
    <recommendedName>
        <fullName evidence="9">Ca(2+)/H(+) antiporter</fullName>
    </recommendedName>
</protein>
<keyword evidence="9" id="KW-0050">Antiport</keyword>
<dbReference type="NCBIfam" id="TIGR00378">
    <property type="entry name" value="cax"/>
    <property type="match status" value="1"/>
</dbReference>